<dbReference type="RefSeq" id="WP_168433373.1">
    <property type="nucleotide sequence ID" value="NZ_CAAHFH010000002.1"/>
</dbReference>
<dbReference type="AlphaFoldDB" id="A0A6C2UMB1"/>
<name>A0A6C2UMB1_9BACT</name>
<organism evidence="1 2">
    <name type="scientific">Pontiella sulfatireligans</name>
    <dbReference type="NCBI Taxonomy" id="2750658"/>
    <lineage>
        <taxon>Bacteria</taxon>
        <taxon>Pseudomonadati</taxon>
        <taxon>Kiritimatiellota</taxon>
        <taxon>Kiritimatiellia</taxon>
        <taxon>Kiritimatiellales</taxon>
        <taxon>Pontiellaceae</taxon>
        <taxon>Pontiella</taxon>
    </lineage>
</organism>
<proteinExistence type="predicted"/>
<evidence type="ECO:0008006" key="3">
    <source>
        <dbReference type="Google" id="ProtNLM"/>
    </source>
</evidence>
<keyword evidence="2" id="KW-1185">Reference proteome</keyword>
<gene>
    <name evidence="1" type="ORF">SCARR_03340</name>
</gene>
<evidence type="ECO:0000313" key="1">
    <source>
        <dbReference type="EMBL" id="VGO21268.1"/>
    </source>
</evidence>
<dbReference type="Proteomes" id="UP000346198">
    <property type="component" value="Unassembled WGS sequence"/>
</dbReference>
<sequence>MKHLFHPAAELEYSDAVDFYENQQPGLGRKFSEEIQAAIRHICEHPMA</sequence>
<protein>
    <recommendedName>
        <fullName evidence="3">Type II toxin-antitoxin system RelE/ParE family toxin</fullName>
    </recommendedName>
</protein>
<dbReference type="EMBL" id="CAAHFH010000002">
    <property type="protein sequence ID" value="VGO21268.1"/>
    <property type="molecule type" value="Genomic_DNA"/>
</dbReference>
<reference evidence="1 2" key="1">
    <citation type="submission" date="2019-04" db="EMBL/GenBank/DDBJ databases">
        <authorList>
            <person name="Van Vliet M D."/>
        </authorList>
    </citation>
    <scope>NUCLEOTIDE SEQUENCE [LARGE SCALE GENOMIC DNA]</scope>
    <source>
        <strain evidence="1 2">F21</strain>
    </source>
</reference>
<accession>A0A6C2UMB1</accession>
<evidence type="ECO:0000313" key="2">
    <source>
        <dbReference type="Proteomes" id="UP000346198"/>
    </source>
</evidence>